<keyword evidence="4" id="KW-1185">Reference proteome</keyword>
<dbReference type="SUPFAM" id="SSF53383">
    <property type="entry name" value="PLP-dependent transferases"/>
    <property type="match status" value="1"/>
</dbReference>
<protein>
    <submittedName>
        <fullName evidence="3">PLP-dependent transferase</fullName>
    </submittedName>
</protein>
<proteinExistence type="predicted"/>
<dbReference type="EMBL" id="KV429088">
    <property type="protein sequence ID" value="KZT66481.1"/>
    <property type="molecule type" value="Genomic_DNA"/>
</dbReference>
<evidence type="ECO:0000259" key="2">
    <source>
        <dbReference type="Pfam" id="PF00266"/>
    </source>
</evidence>
<dbReference type="InterPro" id="IPR000192">
    <property type="entry name" value="Aminotrans_V_dom"/>
</dbReference>
<name>A0A165N3Z4_9APHY</name>
<evidence type="ECO:0000313" key="4">
    <source>
        <dbReference type="Proteomes" id="UP000076727"/>
    </source>
</evidence>
<evidence type="ECO:0000256" key="1">
    <source>
        <dbReference type="ARBA" id="ARBA00022898"/>
    </source>
</evidence>
<organism evidence="3 4">
    <name type="scientific">Daedalea quercina L-15889</name>
    <dbReference type="NCBI Taxonomy" id="1314783"/>
    <lineage>
        <taxon>Eukaryota</taxon>
        <taxon>Fungi</taxon>
        <taxon>Dikarya</taxon>
        <taxon>Basidiomycota</taxon>
        <taxon>Agaricomycotina</taxon>
        <taxon>Agaricomycetes</taxon>
        <taxon>Polyporales</taxon>
        <taxon>Fomitopsis</taxon>
    </lineage>
</organism>
<keyword evidence="1" id="KW-0663">Pyridoxal phosphate</keyword>
<gene>
    <name evidence="3" type="ORF">DAEQUDRAFT_758707</name>
</gene>
<dbReference type="GO" id="GO:0016740">
    <property type="term" value="F:transferase activity"/>
    <property type="evidence" value="ECO:0007669"/>
    <property type="project" value="UniProtKB-KW"/>
</dbReference>
<dbReference type="InterPro" id="IPR015424">
    <property type="entry name" value="PyrdxlP-dep_Trfase"/>
</dbReference>
<dbReference type="STRING" id="1314783.A0A165N3Z4"/>
<feature type="domain" description="Aminotransferase class V" evidence="2">
    <location>
        <begin position="180"/>
        <end position="270"/>
    </location>
</feature>
<accession>A0A165N3Z4</accession>
<dbReference type="OrthoDB" id="5978656at2759"/>
<dbReference type="Proteomes" id="UP000076727">
    <property type="component" value="Unassembled WGS sequence"/>
</dbReference>
<reference evidence="3 4" key="1">
    <citation type="journal article" date="2016" name="Mol. Biol. Evol.">
        <title>Comparative Genomics of Early-Diverging Mushroom-Forming Fungi Provides Insights into the Origins of Lignocellulose Decay Capabilities.</title>
        <authorList>
            <person name="Nagy L.G."/>
            <person name="Riley R."/>
            <person name="Tritt A."/>
            <person name="Adam C."/>
            <person name="Daum C."/>
            <person name="Floudas D."/>
            <person name="Sun H."/>
            <person name="Yadav J.S."/>
            <person name="Pangilinan J."/>
            <person name="Larsson K.H."/>
            <person name="Matsuura K."/>
            <person name="Barry K."/>
            <person name="Labutti K."/>
            <person name="Kuo R."/>
            <person name="Ohm R.A."/>
            <person name="Bhattacharya S.S."/>
            <person name="Shirouzu T."/>
            <person name="Yoshinaga Y."/>
            <person name="Martin F.M."/>
            <person name="Grigoriev I.V."/>
            <person name="Hibbett D.S."/>
        </authorList>
    </citation>
    <scope>NUCLEOTIDE SEQUENCE [LARGE SCALE GENOMIC DNA]</scope>
    <source>
        <strain evidence="3 4">L-15889</strain>
    </source>
</reference>
<dbReference type="InterPro" id="IPR015421">
    <property type="entry name" value="PyrdxlP-dep_Trfase_major"/>
</dbReference>
<dbReference type="PANTHER" id="PTHR43092">
    <property type="entry name" value="L-CYSTEINE DESULFHYDRASE"/>
    <property type="match status" value="1"/>
</dbReference>
<dbReference type="Gene3D" id="3.40.640.10">
    <property type="entry name" value="Type I PLP-dependent aspartate aminotransferase-like (Major domain)"/>
    <property type="match status" value="1"/>
</dbReference>
<dbReference type="PANTHER" id="PTHR43092:SF2">
    <property type="entry name" value="HERCYNYLCYSTEINE SULFOXIDE LYASE"/>
    <property type="match status" value="1"/>
</dbReference>
<evidence type="ECO:0000313" key="3">
    <source>
        <dbReference type="EMBL" id="KZT66481.1"/>
    </source>
</evidence>
<dbReference type="AlphaFoldDB" id="A0A165N3Z4"/>
<dbReference type="Pfam" id="PF00266">
    <property type="entry name" value="Aminotran_5"/>
    <property type="match status" value="1"/>
</dbReference>
<keyword evidence="3" id="KW-0808">Transferase</keyword>
<sequence length="446" mass="49166">MEDADCHGEPIRPHFGHPMRRYFGLDPAFANLNHGALGSVPRPVARACEELAAQAEANPDRFMWFTYWPMLDDARAAVAALVGASPDECVFVPNVSHGVSTVLRNFEWRAGDFIVITNCSFNTINGAAHNLSDMPPHPTTSEFPLRFPEPHPSLLARFRAHLRALKQRGPSASAEPAKSKIVVVMDSVNPAPAVLMPWQEMVRICREEGAWSVVDAAHSLGQEPNIDLATAQPDFWVSSCSKWLYAKRACAVLYVPKRNQHVIKTALPTGLFYELAKRAGPRTLADTFKWPGTSDMVTPLSVKPASHPSLRLGHTALAFRAFLGGEEAINAYCHGLALAGGRRMAEILGTHMLYAAEGEEGHNLNMVNVELPIPPAIRMSRELMGVFQDRLINGHGTYATQFYHGGRWWTRPSAQVFNELEDFERLGRALVVVCKEITEKFGGGDA</sequence>